<feature type="compositionally biased region" description="Basic and acidic residues" evidence="2">
    <location>
        <begin position="602"/>
        <end position="628"/>
    </location>
</feature>
<dbReference type="PANTHER" id="PTHR22997">
    <property type="entry name" value="PIH1 DOMAIN-CONTAINING PROTEIN 1"/>
    <property type="match status" value="1"/>
</dbReference>
<feature type="region of interest" description="Disordered" evidence="2">
    <location>
        <begin position="129"/>
        <end position="149"/>
    </location>
</feature>
<dbReference type="AlphaFoldDB" id="D8LNP4"/>
<reference evidence="4 5" key="1">
    <citation type="journal article" date="2010" name="Nature">
        <title>The Ectocarpus genome and the independent evolution of multicellularity in brown algae.</title>
        <authorList>
            <person name="Cock J.M."/>
            <person name="Sterck L."/>
            <person name="Rouze P."/>
            <person name="Scornet D."/>
            <person name="Allen A.E."/>
            <person name="Amoutzias G."/>
            <person name="Anthouard V."/>
            <person name="Artiguenave F."/>
            <person name="Aury J.M."/>
            <person name="Badger J.H."/>
            <person name="Beszteri B."/>
            <person name="Billiau K."/>
            <person name="Bonnet E."/>
            <person name="Bothwell J.H."/>
            <person name="Bowler C."/>
            <person name="Boyen C."/>
            <person name="Brownlee C."/>
            <person name="Carrano C.J."/>
            <person name="Charrier B."/>
            <person name="Cho G.Y."/>
            <person name="Coelho S.M."/>
            <person name="Collen J."/>
            <person name="Corre E."/>
            <person name="Da Silva C."/>
            <person name="Delage L."/>
            <person name="Delaroque N."/>
            <person name="Dittami S.M."/>
            <person name="Doulbeau S."/>
            <person name="Elias M."/>
            <person name="Farnham G."/>
            <person name="Gachon C.M."/>
            <person name="Gschloessl B."/>
            <person name="Heesch S."/>
            <person name="Jabbari K."/>
            <person name="Jubin C."/>
            <person name="Kawai H."/>
            <person name="Kimura K."/>
            <person name="Kloareg B."/>
            <person name="Kupper F.C."/>
            <person name="Lang D."/>
            <person name="Le Bail A."/>
            <person name="Leblanc C."/>
            <person name="Lerouge P."/>
            <person name="Lohr M."/>
            <person name="Lopez P.J."/>
            <person name="Martens C."/>
            <person name="Maumus F."/>
            <person name="Michel G."/>
            <person name="Miranda-Saavedra D."/>
            <person name="Morales J."/>
            <person name="Moreau H."/>
            <person name="Motomura T."/>
            <person name="Nagasato C."/>
            <person name="Napoli C.A."/>
            <person name="Nelson D.R."/>
            <person name="Nyvall-Collen P."/>
            <person name="Peters A.F."/>
            <person name="Pommier C."/>
            <person name="Potin P."/>
            <person name="Poulain J."/>
            <person name="Quesneville H."/>
            <person name="Read B."/>
            <person name="Rensing S.A."/>
            <person name="Ritter A."/>
            <person name="Rousvoal S."/>
            <person name="Samanta M."/>
            <person name="Samson G."/>
            <person name="Schroeder D.C."/>
            <person name="Segurens B."/>
            <person name="Strittmatter M."/>
            <person name="Tonon T."/>
            <person name="Tregear J.W."/>
            <person name="Valentin K."/>
            <person name="von Dassow P."/>
            <person name="Yamagishi T."/>
            <person name="Van de Peer Y."/>
            <person name="Wincker P."/>
        </authorList>
    </citation>
    <scope>NUCLEOTIDE SEQUENCE [LARGE SCALE GENOMIC DNA]</scope>
    <source>
        <strain evidence="5">Ec32 / CCAP1310/4</strain>
    </source>
</reference>
<proteinExistence type="inferred from homology"/>
<accession>D8LNP4</accession>
<evidence type="ECO:0000259" key="3">
    <source>
        <dbReference type="Pfam" id="PF08190"/>
    </source>
</evidence>
<dbReference type="EMBL" id="FN649760">
    <property type="protein sequence ID" value="CBN78254.1"/>
    <property type="molecule type" value="Genomic_DNA"/>
</dbReference>
<feature type="region of interest" description="Disordered" evidence="2">
    <location>
        <begin position="295"/>
        <end position="356"/>
    </location>
</feature>
<feature type="region of interest" description="Disordered" evidence="2">
    <location>
        <begin position="1"/>
        <end position="41"/>
    </location>
</feature>
<dbReference type="Proteomes" id="UP000002630">
    <property type="component" value="Unassembled WGS sequence"/>
</dbReference>
<dbReference type="GO" id="GO:0005737">
    <property type="term" value="C:cytoplasm"/>
    <property type="evidence" value="ECO:0007669"/>
    <property type="project" value="TreeGrafter"/>
</dbReference>
<organism evidence="4 5">
    <name type="scientific">Ectocarpus siliculosus</name>
    <name type="common">Brown alga</name>
    <name type="synonym">Conferva siliculosa</name>
    <dbReference type="NCBI Taxonomy" id="2880"/>
    <lineage>
        <taxon>Eukaryota</taxon>
        <taxon>Sar</taxon>
        <taxon>Stramenopiles</taxon>
        <taxon>Ochrophyta</taxon>
        <taxon>PX clade</taxon>
        <taxon>Phaeophyceae</taxon>
        <taxon>Ectocarpales</taxon>
        <taxon>Ectocarpaceae</taxon>
        <taxon>Ectocarpus</taxon>
    </lineage>
</organism>
<feature type="compositionally biased region" description="Acidic residues" evidence="2">
    <location>
        <begin position="661"/>
        <end position="671"/>
    </location>
</feature>
<name>D8LNP4_ECTSI</name>
<dbReference type="PANTHER" id="PTHR22997:SF0">
    <property type="entry name" value="PIH1 DOMAIN-CONTAINING PROTEIN 1"/>
    <property type="match status" value="1"/>
</dbReference>
<dbReference type="STRING" id="2880.D8LNP4"/>
<evidence type="ECO:0000313" key="5">
    <source>
        <dbReference type="Proteomes" id="UP000002630"/>
    </source>
</evidence>
<sequence length="715" mass="75953">MARKAPANDLEIGGSSMSGRAKNPGIQTISPKEPNSRDKTGYNIEARAAADALGNMQEASPQELQDIQDLMRLKDTDPDQFAEYVQMAADAAKLAEERPDVFEQLMRGDGAAGDEDLTAAQAEKRRAMDAASELTGANKRKGDSKDGVDMDINLPGGAKLGAGGVKDKTNGIVISPRPGFVIKTKLVDKGMKVFVNVCQHERIGESSMVKKLDKEGQEVEGLNIPMSVGPPSVDKDNAGLECIVYDVIINPKTIEECGADKTGGQRDWVCHLAMQSVMSKHDCRLDPKYKLPKLTFKGNKEEGPAKQRIRDDSARPQIRELRAGGGKDQAKGGSTAGDGKGGMRPAAGGSAKKRASTIPVTALKSTVTAVWSRGGGESTEERESEVSATSLEDTVRIPPEHWPDSLVVTAAGLRTDALAPDALDKIGVEASAYEVTLKAPGHLPLQVRLPYAALPATASAKTNSHEGTLAVSIDVDNSDLTKQADVGSKPWLLSSALEGGGERKTGRASGGGSATASSSAGGVKGSEGGDDALPEDRFHLRLPAGVNQYTGAAEGDDADSNHDLLPGGVDRNQEKEEEPIGEGESLPEERFHRADIVSQHMIDTREQQRKEKIDRAEKEREARKKQPQDDGVEYVDFDDYRAGGKLGPPAVPPQPPTGAEDVQDAAEEQDPELSRDLAAAARVLSEAVKEKEKGGDDGAPVGSRLSSTFWAELLD</sequence>
<feature type="compositionally biased region" description="Basic and acidic residues" evidence="2">
    <location>
        <begin position="298"/>
        <end position="322"/>
    </location>
</feature>
<evidence type="ECO:0000256" key="1">
    <source>
        <dbReference type="ARBA" id="ARBA00008511"/>
    </source>
</evidence>
<dbReference type="InterPro" id="IPR012981">
    <property type="entry name" value="PIH1_N"/>
</dbReference>
<dbReference type="OrthoDB" id="1539250at2759"/>
<feature type="region of interest" description="Disordered" evidence="2">
    <location>
        <begin position="549"/>
        <end position="715"/>
    </location>
</feature>
<dbReference type="Pfam" id="PF08190">
    <property type="entry name" value="PIH1"/>
    <property type="match status" value="1"/>
</dbReference>
<evidence type="ECO:0000256" key="2">
    <source>
        <dbReference type="SAM" id="MobiDB-lite"/>
    </source>
</evidence>
<protein>
    <recommendedName>
        <fullName evidence="3">PIH1 N-terminal domain-containing protein</fullName>
    </recommendedName>
</protein>
<feature type="domain" description="PIH1 N-terminal" evidence="3">
    <location>
        <begin position="171"/>
        <end position="311"/>
    </location>
</feature>
<feature type="compositionally biased region" description="Basic and acidic residues" evidence="2">
    <location>
        <begin position="687"/>
        <end position="696"/>
    </location>
</feature>
<gene>
    <name evidence="4" type="ORF">Esi_0005_0087</name>
</gene>
<feature type="region of interest" description="Disordered" evidence="2">
    <location>
        <begin position="371"/>
        <end position="391"/>
    </location>
</feature>
<comment type="similarity">
    <text evidence="1">Belongs to the PIH1 family.</text>
</comment>
<dbReference type="InParanoid" id="D8LNP4"/>
<keyword evidence="5" id="KW-1185">Reference proteome</keyword>
<feature type="region of interest" description="Disordered" evidence="2">
    <location>
        <begin position="496"/>
        <end position="535"/>
    </location>
</feature>
<dbReference type="InterPro" id="IPR050734">
    <property type="entry name" value="PIH1/Kintoun_subfamily"/>
</dbReference>
<evidence type="ECO:0000313" key="4">
    <source>
        <dbReference type="EMBL" id="CBN78254.1"/>
    </source>
</evidence>
<dbReference type="eggNOG" id="KOG4356">
    <property type="taxonomic scope" value="Eukaryota"/>
</dbReference>